<name>A0A7X3LRI7_9HYPH</name>
<keyword evidence="3" id="KW-1185">Reference proteome</keyword>
<evidence type="ECO:0000259" key="1">
    <source>
        <dbReference type="Pfam" id="PF06568"/>
    </source>
</evidence>
<accession>A0A7X3LRI7</accession>
<sequence>MGSIGTISSVQRLLSLIDSLIGDPRIPAPSGFARAWVNYFFGRYRKQLSRRDLMGLTDEQLADVGLSRADAQAEARKPFWN</sequence>
<evidence type="ECO:0000313" key="2">
    <source>
        <dbReference type="EMBL" id="MXN63760.1"/>
    </source>
</evidence>
<organism evidence="2 3">
    <name type="scientific">Stappia sediminis</name>
    <dbReference type="NCBI Taxonomy" id="2692190"/>
    <lineage>
        <taxon>Bacteria</taxon>
        <taxon>Pseudomonadati</taxon>
        <taxon>Pseudomonadota</taxon>
        <taxon>Alphaproteobacteria</taxon>
        <taxon>Hyphomicrobiales</taxon>
        <taxon>Stappiaceae</taxon>
        <taxon>Stappia</taxon>
    </lineage>
</organism>
<comment type="caution">
    <text evidence="2">The sequence shown here is derived from an EMBL/GenBank/DDBJ whole genome shotgun (WGS) entry which is preliminary data.</text>
</comment>
<dbReference type="Pfam" id="PF06568">
    <property type="entry name" value="YjiS-like"/>
    <property type="match status" value="1"/>
</dbReference>
<dbReference type="AlphaFoldDB" id="A0A7X3LRI7"/>
<dbReference type="InterPro" id="IPR009506">
    <property type="entry name" value="YjiS-like"/>
</dbReference>
<dbReference type="EMBL" id="WUMV01000001">
    <property type="protein sequence ID" value="MXN63760.1"/>
    <property type="molecule type" value="Genomic_DNA"/>
</dbReference>
<dbReference type="Proteomes" id="UP000433101">
    <property type="component" value="Unassembled WGS sequence"/>
</dbReference>
<proteinExistence type="predicted"/>
<gene>
    <name evidence="2" type="ORF">GR183_02485</name>
</gene>
<protein>
    <submittedName>
        <fullName evidence="2">DUF1127 domain-containing protein</fullName>
    </submittedName>
</protein>
<feature type="domain" description="YjiS-like" evidence="1">
    <location>
        <begin position="45"/>
        <end position="71"/>
    </location>
</feature>
<evidence type="ECO:0000313" key="3">
    <source>
        <dbReference type="Proteomes" id="UP000433101"/>
    </source>
</evidence>
<reference evidence="2 3" key="1">
    <citation type="submission" date="2019-12" db="EMBL/GenBank/DDBJ databases">
        <authorList>
            <person name="Li M."/>
        </authorList>
    </citation>
    <scope>NUCLEOTIDE SEQUENCE [LARGE SCALE GENOMIC DNA]</scope>
    <source>
        <strain evidence="2 3">GBMRC 2046</strain>
    </source>
</reference>